<dbReference type="InterPro" id="IPR013783">
    <property type="entry name" value="Ig-like_fold"/>
</dbReference>
<dbReference type="InterPro" id="IPR000601">
    <property type="entry name" value="PKD_dom"/>
</dbReference>
<protein>
    <recommendedName>
        <fullName evidence="1">PKD domain-containing protein</fullName>
    </recommendedName>
</protein>
<dbReference type="OrthoDB" id="596204at2"/>
<name>A0A1M7AAF5_9BACT</name>
<dbReference type="Gene3D" id="2.60.40.10">
    <property type="entry name" value="Immunoglobulins"/>
    <property type="match status" value="1"/>
</dbReference>
<keyword evidence="3" id="KW-1185">Reference proteome</keyword>
<dbReference type="RefSeq" id="WP_073079920.1">
    <property type="nucleotide sequence ID" value="NZ_FRBL01000003.1"/>
</dbReference>
<proteinExistence type="predicted"/>
<dbReference type="EMBL" id="FRBL01000003">
    <property type="protein sequence ID" value="SHL39774.1"/>
    <property type="molecule type" value="Genomic_DNA"/>
</dbReference>
<dbReference type="InterPro" id="IPR035986">
    <property type="entry name" value="PKD_dom_sf"/>
</dbReference>
<evidence type="ECO:0000313" key="3">
    <source>
        <dbReference type="Proteomes" id="UP000184420"/>
    </source>
</evidence>
<dbReference type="SUPFAM" id="SSF49299">
    <property type="entry name" value="PKD domain"/>
    <property type="match status" value="1"/>
</dbReference>
<gene>
    <name evidence="2" type="ORF">SAMN05444266_103200</name>
</gene>
<evidence type="ECO:0000259" key="1">
    <source>
        <dbReference type="PROSITE" id="PS50093"/>
    </source>
</evidence>
<feature type="domain" description="PKD" evidence="1">
    <location>
        <begin position="947"/>
        <end position="966"/>
    </location>
</feature>
<evidence type="ECO:0000313" key="2">
    <source>
        <dbReference type="EMBL" id="SHL39774.1"/>
    </source>
</evidence>
<dbReference type="AlphaFoldDB" id="A0A1M7AAF5"/>
<reference evidence="2 3" key="1">
    <citation type="submission" date="2016-11" db="EMBL/GenBank/DDBJ databases">
        <authorList>
            <person name="Jaros S."/>
            <person name="Januszkiewicz K."/>
            <person name="Wedrychowicz H."/>
        </authorList>
    </citation>
    <scope>NUCLEOTIDE SEQUENCE [LARGE SCALE GENOMIC DNA]</scope>
    <source>
        <strain evidence="2 3">DSM 27406</strain>
    </source>
</reference>
<sequence length="1219" mass="134433">MSFINFSSDPETVYPVFEPDQVLTNKHLNAAIAHLQQQESLTRTLMLGTGIISGLQARYDSAAKRIIITPGVGITGNGYLINFKGGVYSASRTYTLPALPETIEEAVKTFYVALTPDELVPLENMVEDDIPFTTTTENALKDKVVMLLAEPRMDRLKNCTTDDCADKGQEVNITYRPLLVDATKLTALHTLTPSQYPALFPAIPLRRWNVPADSIQHPSALVASYERVLNAQLTADMNQAFSFVYNNFHHLFTVANDKDIATVGTKLAAQMAIIRNEKPYYMQCVYAFAKDLIKAYEEFCAVAVDLFPAPVANKPAFPLHLCLGTTVRESDNTNSYRHQFDEPPLVRTGNHRFEEACVLYKRIVLMINTFQLPETAKTIVVTPSRTSAAPLGAQAIPYYYNSQLLTNCWDYTKLKSGMTKSIRAYNTSAALPNALAWEFEDPQVDFFRIEGHLGQNVLEAMKKINALKIRNQLSFDAVAINLYATSTTPARAGLLANFADLENQYQLVVTELLNRVAPLVKGLQQVSIEAENVKRILGSYNEGSPNGYILTPYVEVPGTNIGAEFMKLIDMMPYYQRGAYLQYFFGTKFSDTTLGGYYLRWVDLPANSTAMVSTPPVYNFSDAEAIWRYNHAAQACYLMDRLEELLRMIVPYNLDKLDLARFNQNVKKFTDALSSYAAFYNAWQHALDVIRDGGETPGTYLVEEQEYWNRVASLTIPMVAACKSLEQLALDERMGTLKREYEKRCAFVLNQLIFTNFTREFPGMRHQSGVAAGGTLVLVYFDRSDVVGTPDYPTDSVNQRIVQGTVCADFYLPNKIVTSYAPLAKIYETTPETEVEPRISLNAHVYCKGQSSENQITIWPETGGQVDGPGITSKMDGTVKKWYFNPAEVAPGDYNLTYTVGNRIAYFAINVKAPVGADFTVISKTTNATRNGVDVVFQAADVRGTHTWIFGDGTSATGPSVSHLYTMAAGATREYIVQHIVNDTSICVAPAVTQSITVKRDDLPLTLSVEEFNPCTNLNQVRIYNSPTGGTVSCPATGAISNVGSVYYFNPSAAGNGKHTITYSLNGRSITCDVTVKQALSAAFDYEVILIASSPAGSGYGSGTATSFVPNGPIVNGPYVPVEYEYRTYEVKCSSAVPGAHEWFLSTGEAAVGSSATLRFGGKFPVFSLGDESLVGSIVADPLYYEFPVDLTHRITADNQCKTTKSVFLMSIPGGELTM</sequence>
<dbReference type="PROSITE" id="PS50093">
    <property type="entry name" value="PKD"/>
    <property type="match status" value="1"/>
</dbReference>
<dbReference type="STRING" id="1419482.SAMN05444266_103200"/>
<accession>A0A1M7AAF5</accession>
<organism evidence="2 3">
    <name type="scientific">Chitinophaga jiangningensis</name>
    <dbReference type="NCBI Taxonomy" id="1419482"/>
    <lineage>
        <taxon>Bacteria</taxon>
        <taxon>Pseudomonadati</taxon>
        <taxon>Bacteroidota</taxon>
        <taxon>Chitinophagia</taxon>
        <taxon>Chitinophagales</taxon>
        <taxon>Chitinophagaceae</taxon>
        <taxon>Chitinophaga</taxon>
    </lineage>
</organism>
<dbReference type="Proteomes" id="UP000184420">
    <property type="component" value="Unassembled WGS sequence"/>
</dbReference>